<keyword evidence="2" id="KW-1185">Reference proteome</keyword>
<evidence type="ECO:0000256" key="1">
    <source>
        <dbReference type="SAM" id="MobiDB-lite"/>
    </source>
</evidence>
<dbReference type="Proteomes" id="UP000887564">
    <property type="component" value="Unplaced"/>
</dbReference>
<dbReference type="AlphaFoldDB" id="A0A914RVJ7"/>
<feature type="compositionally biased region" description="Basic residues" evidence="1">
    <location>
        <begin position="22"/>
        <end position="31"/>
    </location>
</feature>
<organism evidence="2 3">
    <name type="scientific">Parascaris equorum</name>
    <name type="common">Equine roundworm</name>
    <dbReference type="NCBI Taxonomy" id="6256"/>
    <lineage>
        <taxon>Eukaryota</taxon>
        <taxon>Metazoa</taxon>
        <taxon>Ecdysozoa</taxon>
        <taxon>Nematoda</taxon>
        <taxon>Chromadorea</taxon>
        <taxon>Rhabditida</taxon>
        <taxon>Spirurina</taxon>
        <taxon>Ascaridomorpha</taxon>
        <taxon>Ascaridoidea</taxon>
        <taxon>Ascarididae</taxon>
        <taxon>Parascaris</taxon>
    </lineage>
</organism>
<feature type="compositionally biased region" description="Polar residues" evidence="1">
    <location>
        <begin position="47"/>
        <end position="57"/>
    </location>
</feature>
<protein>
    <submittedName>
        <fullName evidence="3">Uncharacterized protein</fullName>
    </submittedName>
</protein>
<proteinExistence type="predicted"/>
<dbReference type="WBParaSite" id="PEQ_0000887901-mRNA-1">
    <property type="protein sequence ID" value="PEQ_0000887901-mRNA-1"/>
    <property type="gene ID" value="PEQ_0000887901"/>
</dbReference>
<evidence type="ECO:0000313" key="2">
    <source>
        <dbReference type="Proteomes" id="UP000887564"/>
    </source>
</evidence>
<sequence>MNLIDLTSGERAKLREQIDFSKKKHNKRIPRVMREDDNDDKDDRAASQASQHTCTMEESTEFEELNRVEAQIKMQQYQK</sequence>
<reference evidence="3" key="1">
    <citation type="submission" date="2022-11" db="UniProtKB">
        <authorList>
            <consortium name="WormBaseParasite"/>
        </authorList>
    </citation>
    <scope>IDENTIFICATION</scope>
</reference>
<accession>A0A914RVJ7</accession>
<feature type="region of interest" description="Disordered" evidence="1">
    <location>
        <begin position="17"/>
        <end position="62"/>
    </location>
</feature>
<name>A0A914RVJ7_PAREQ</name>
<evidence type="ECO:0000313" key="3">
    <source>
        <dbReference type="WBParaSite" id="PEQ_0000887901-mRNA-1"/>
    </source>
</evidence>